<accession>A0A2U2ADL1</accession>
<dbReference type="GO" id="GO:0003949">
    <property type="term" value="F:1-(5-phosphoribosyl)-5-[(5-phosphoribosylamino)methylideneamino]imidazole-4-carboxamide isomerase activity"/>
    <property type="evidence" value="ECO:0007669"/>
    <property type="project" value="UniProtKB-UniRule"/>
</dbReference>
<gene>
    <name evidence="9 12" type="primary">hisA</name>
    <name evidence="12" type="ORF">DC083_06430</name>
</gene>
<proteinExistence type="inferred from homology"/>
<keyword evidence="5 9" id="KW-0963">Cytoplasm</keyword>
<dbReference type="PANTHER" id="PTHR43090">
    <property type="entry name" value="1-(5-PHOSPHORIBOSYL)-5-[(5-PHOSPHORIBOSYLAMINO)METHYLIDENEAMINO] IMIDAZOLE-4-CARBOXAMIDE ISOMERASE"/>
    <property type="match status" value="1"/>
</dbReference>
<dbReference type="EMBL" id="QEWQ01000004">
    <property type="protein sequence ID" value="PWD80744.1"/>
    <property type="molecule type" value="Genomic_DNA"/>
</dbReference>
<keyword evidence="13" id="KW-1185">Reference proteome</keyword>
<evidence type="ECO:0000256" key="6">
    <source>
        <dbReference type="ARBA" id="ARBA00022605"/>
    </source>
</evidence>
<keyword evidence="6 9" id="KW-0028">Amino-acid biosynthesis</keyword>
<dbReference type="InterPro" id="IPR011060">
    <property type="entry name" value="RibuloseP-bd_barrel"/>
</dbReference>
<dbReference type="UniPathway" id="UPA00031">
    <property type="reaction ID" value="UER00009"/>
</dbReference>
<evidence type="ECO:0000256" key="9">
    <source>
        <dbReference type="HAMAP-Rule" id="MF_01014"/>
    </source>
</evidence>
<dbReference type="GO" id="GO:0005737">
    <property type="term" value="C:cytoplasm"/>
    <property type="evidence" value="ECO:0007669"/>
    <property type="project" value="UniProtKB-SubCell"/>
</dbReference>
<dbReference type="FunFam" id="3.20.20.70:FF:000009">
    <property type="entry name" value="1-(5-phosphoribosyl)-5-[(5-phosphoribosylamino)methylideneamino] imidazole-4-carboxamide isomerase"/>
    <property type="match status" value="1"/>
</dbReference>
<dbReference type="RefSeq" id="WP_109189400.1">
    <property type="nucleotide sequence ID" value="NZ_BMYA01000002.1"/>
</dbReference>
<dbReference type="GO" id="GO:0000162">
    <property type="term" value="P:L-tryptophan biosynthetic process"/>
    <property type="evidence" value="ECO:0007669"/>
    <property type="project" value="TreeGrafter"/>
</dbReference>
<dbReference type="Proteomes" id="UP000245020">
    <property type="component" value="Unassembled WGS sequence"/>
</dbReference>
<evidence type="ECO:0000313" key="12">
    <source>
        <dbReference type="EMBL" id="PWD80744.1"/>
    </source>
</evidence>
<keyword evidence="7 9" id="KW-0368">Histidine biosynthesis</keyword>
<organism evidence="12 13">
    <name type="scientific">Ignatzschineria ureiclastica</name>
    <dbReference type="NCBI Taxonomy" id="472582"/>
    <lineage>
        <taxon>Bacteria</taxon>
        <taxon>Pseudomonadati</taxon>
        <taxon>Pseudomonadota</taxon>
        <taxon>Gammaproteobacteria</taxon>
        <taxon>Cardiobacteriales</taxon>
        <taxon>Ignatzschineriaceae</taxon>
        <taxon>Ignatzschineria</taxon>
    </lineage>
</organism>
<reference evidence="13" key="1">
    <citation type="submission" date="2018-05" db="EMBL/GenBank/DDBJ databases">
        <title>Ignatzschineria dubaiensis sp. nov., isolated from necrotic foot tissues of dromedaries (Camelus dromedarius) and associated maggots in Dubai, United Arab Emirates.</title>
        <authorList>
            <person name="Tsang C.C."/>
            <person name="Tang J.Y.M."/>
            <person name="Fong J.Y.H."/>
            <person name="Kinne J."/>
            <person name="Lee H.H."/>
            <person name="Joseph M."/>
            <person name="Jose S."/>
            <person name="Schuster R.K."/>
            <person name="Tang Y."/>
            <person name="Sivakumar S."/>
            <person name="Chen J.H.K."/>
            <person name="Teng J.L.L."/>
            <person name="Lau S.K.P."/>
            <person name="Wernery U."/>
            <person name="Woo P.C.Y."/>
        </authorList>
    </citation>
    <scope>NUCLEOTIDE SEQUENCE [LARGE SCALE GENOMIC DNA]</scope>
    <source>
        <strain evidence="13">KCTC 22644</strain>
    </source>
</reference>
<dbReference type="GO" id="GO:0000105">
    <property type="term" value="P:L-histidine biosynthetic process"/>
    <property type="evidence" value="ECO:0007669"/>
    <property type="project" value="UniProtKB-UniRule"/>
</dbReference>
<dbReference type="OrthoDB" id="9807749at2"/>
<dbReference type="AlphaFoldDB" id="A0A2U2ADL1"/>
<dbReference type="InterPro" id="IPR044524">
    <property type="entry name" value="Isoase_HisA-like"/>
</dbReference>
<comment type="caution">
    <text evidence="12">The sequence shown here is derived from an EMBL/GenBank/DDBJ whole genome shotgun (WGS) entry which is preliminary data.</text>
</comment>
<comment type="pathway">
    <text evidence="3 9 11">Amino-acid biosynthesis; L-histidine biosynthesis; L-histidine from 5-phospho-alpha-D-ribose 1-diphosphate: step 4/9.</text>
</comment>
<evidence type="ECO:0000313" key="13">
    <source>
        <dbReference type="Proteomes" id="UP000245020"/>
    </source>
</evidence>
<evidence type="ECO:0000256" key="1">
    <source>
        <dbReference type="ARBA" id="ARBA00000901"/>
    </source>
</evidence>
<dbReference type="InterPro" id="IPR006063">
    <property type="entry name" value="HisA_bact_arch"/>
</dbReference>
<dbReference type="EC" id="5.3.1.16" evidence="9 11"/>
<evidence type="ECO:0000256" key="8">
    <source>
        <dbReference type="ARBA" id="ARBA00023235"/>
    </source>
</evidence>
<evidence type="ECO:0000256" key="4">
    <source>
        <dbReference type="ARBA" id="ARBA00009667"/>
    </source>
</evidence>
<name>A0A2U2ADL1_9GAMM</name>
<comment type="catalytic activity">
    <reaction evidence="1 9 11">
        <text>1-(5-phospho-beta-D-ribosyl)-5-[(5-phospho-beta-D-ribosylamino)methylideneamino]imidazole-4-carboxamide = 5-[(5-phospho-1-deoxy-D-ribulos-1-ylimino)methylamino]-1-(5-phospho-beta-D-ribosyl)imidazole-4-carboxamide</text>
        <dbReference type="Rhea" id="RHEA:15469"/>
        <dbReference type="ChEBI" id="CHEBI:58435"/>
        <dbReference type="ChEBI" id="CHEBI:58525"/>
        <dbReference type="EC" id="5.3.1.16"/>
    </reaction>
</comment>
<keyword evidence="8 9" id="KW-0413">Isomerase</keyword>
<dbReference type="NCBIfam" id="TIGR00007">
    <property type="entry name" value="1-(5-phosphoribosyl)-5-[(5-phosphoribosylamino)methylideneamino]imidazole-4-carboxamide isomerase"/>
    <property type="match status" value="1"/>
</dbReference>
<dbReference type="SUPFAM" id="SSF51366">
    <property type="entry name" value="Ribulose-phoshate binding barrel"/>
    <property type="match status" value="1"/>
</dbReference>
<dbReference type="HAMAP" id="MF_01014">
    <property type="entry name" value="HisA"/>
    <property type="match status" value="1"/>
</dbReference>
<comment type="similarity">
    <text evidence="4 9 10">Belongs to the HisA/HisF family.</text>
</comment>
<dbReference type="Pfam" id="PF00977">
    <property type="entry name" value="His_biosynth"/>
    <property type="match status" value="1"/>
</dbReference>
<dbReference type="CDD" id="cd04732">
    <property type="entry name" value="HisA"/>
    <property type="match status" value="1"/>
</dbReference>
<protein>
    <recommendedName>
        <fullName evidence="9 11">1-(5-phosphoribosyl)-5-[(5-phosphoribosylamino)methylideneamino] imidazole-4-carboxamide isomerase</fullName>
        <ecNumber evidence="9 11">5.3.1.16</ecNumber>
    </recommendedName>
    <alternativeName>
        <fullName evidence="9">Phosphoribosylformimino-5-aminoimidazole carboxamide ribotide isomerase</fullName>
    </alternativeName>
</protein>
<dbReference type="PANTHER" id="PTHR43090:SF2">
    <property type="entry name" value="1-(5-PHOSPHORIBOSYL)-5-[(5-PHOSPHORIBOSYLAMINO)METHYLIDENEAMINO] IMIDAZOLE-4-CARBOXAMIDE ISOMERASE"/>
    <property type="match status" value="1"/>
</dbReference>
<evidence type="ECO:0000256" key="3">
    <source>
        <dbReference type="ARBA" id="ARBA00005133"/>
    </source>
</evidence>
<evidence type="ECO:0000256" key="7">
    <source>
        <dbReference type="ARBA" id="ARBA00023102"/>
    </source>
</evidence>
<feature type="active site" description="Proton donor" evidence="9">
    <location>
        <position position="130"/>
    </location>
</feature>
<dbReference type="InterPro" id="IPR013785">
    <property type="entry name" value="Aldolase_TIM"/>
</dbReference>
<evidence type="ECO:0000256" key="11">
    <source>
        <dbReference type="RuleBase" id="RU003658"/>
    </source>
</evidence>
<evidence type="ECO:0000256" key="10">
    <source>
        <dbReference type="RuleBase" id="RU003657"/>
    </source>
</evidence>
<dbReference type="InterPro" id="IPR023016">
    <property type="entry name" value="HisA/PriA"/>
</dbReference>
<comment type="subcellular location">
    <subcellularLocation>
        <location evidence="2 9 11">Cytoplasm</location>
    </subcellularLocation>
</comment>
<evidence type="ECO:0000256" key="5">
    <source>
        <dbReference type="ARBA" id="ARBA00022490"/>
    </source>
</evidence>
<sequence>MEIIPAIDLIDGQVVRLAQGDYARQTTFDYSPIAQLQHYENEGASYLHLVDLDGAKDPARRQLSVIAEIVQSVSAPIQVGGGIRTEADIKNLLNIGVQRVVVGSKAITDPDIVTTWFERFGADKIVLALDLVVENGAKRIAIHGWQSLSDLTLEAVIEQYQPYGLCHVLSTDITRDGMLTGSNVALYQEICQQYPNIAFQASGGIGTLMDIKALKTTGVAGIIVGRALLEEKFTAKEAILCARK</sequence>
<evidence type="ECO:0000256" key="2">
    <source>
        <dbReference type="ARBA" id="ARBA00004496"/>
    </source>
</evidence>
<dbReference type="InterPro" id="IPR006062">
    <property type="entry name" value="His_biosynth"/>
</dbReference>
<dbReference type="Gene3D" id="3.20.20.70">
    <property type="entry name" value="Aldolase class I"/>
    <property type="match status" value="1"/>
</dbReference>
<feature type="active site" description="Proton acceptor" evidence="9">
    <location>
        <position position="8"/>
    </location>
</feature>